<evidence type="ECO:0000259" key="2">
    <source>
        <dbReference type="PROSITE" id="PS51719"/>
    </source>
</evidence>
<protein>
    <submittedName>
        <fullName evidence="3">Septin spn4</fullName>
    </submittedName>
</protein>
<proteinExistence type="predicted"/>
<comment type="caution">
    <text evidence="3">The sequence shown here is derived from an EMBL/GenBank/DDBJ whole genome shotgun (WGS) entry which is preliminary data.</text>
</comment>
<dbReference type="PROSITE" id="PS00675">
    <property type="entry name" value="SIGMA54_INTERACT_1"/>
    <property type="match status" value="1"/>
</dbReference>
<keyword evidence="4" id="KW-1185">Reference proteome</keyword>
<feature type="non-terminal residue" evidence="3">
    <location>
        <position position="88"/>
    </location>
</feature>
<dbReference type="InterPro" id="IPR030379">
    <property type="entry name" value="G_SEPTIN_dom"/>
</dbReference>
<dbReference type="EMBL" id="JANBOI010000181">
    <property type="protein sequence ID" value="KAJ1732937.1"/>
    <property type="molecule type" value="Genomic_DNA"/>
</dbReference>
<feature type="compositionally biased region" description="Polar residues" evidence="1">
    <location>
        <begin position="1"/>
        <end position="16"/>
    </location>
</feature>
<dbReference type="Pfam" id="PF00735">
    <property type="entry name" value="Septin"/>
    <property type="match status" value="1"/>
</dbReference>
<gene>
    <name evidence="3" type="primary">spn4_1</name>
    <name evidence="3" type="ORF">LPJ61_001798</name>
</gene>
<dbReference type="AlphaFoldDB" id="A0A9W8CZ86"/>
<organism evidence="3 4">
    <name type="scientific">Coemansia biformis</name>
    <dbReference type="NCBI Taxonomy" id="1286918"/>
    <lineage>
        <taxon>Eukaryota</taxon>
        <taxon>Fungi</taxon>
        <taxon>Fungi incertae sedis</taxon>
        <taxon>Zoopagomycota</taxon>
        <taxon>Kickxellomycotina</taxon>
        <taxon>Kickxellomycetes</taxon>
        <taxon>Kickxellales</taxon>
        <taxon>Kickxellaceae</taxon>
        <taxon>Coemansia</taxon>
    </lineage>
</organism>
<feature type="region of interest" description="Disordered" evidence="1">
    <location>
        <begin position="1"/>
        <end position="20"/>
    </location>
</feature>
<sequence>MSSPDANGSAKAQASNGGIGIANLPNQLHKIVTKKGTNFSLMVVGESGTGKTTFINTLLTTELIEPLDDASRRKKQLDKTVDINIHKA</sequence>
<dbReference type="OrthoDB" id="416553at2759"/>
<name>A0A9W8CZ86_9FUNG</name>
<dbReference type="PANTHER" id="PTHR18884">
    <property type="entry name" value="SEPTIN"/>
    <property type="match status" value="1"/>
</dbReference>
<dbReference type="SUPFAM" id="SSF52540">
    <property type="entry name" value="P-loop containing nucleoside triphosphate hydrolases"/>
    <property type="match status" value="1"/>
</dbReference>
<dbReference type="InterPro" id="IPR027417">
    <property type="entry name" value="P-loop_NTPase"/>
</dbReference>
<dbReference type="InterPro" id="IPR025662">
    <property type="entry name" value="Sigma_54_int_dom_ATP-bd_1"/>
</dbReference>
<reference evidence="3" key="1">
    <citation type="submission" date="2022-07" db="EMBL/GenBank/DDBJ databases">
        <title>Phylogenomic reconstructions and comparative analyses of Kickxellomycotina fungi.</title>
        <authorList>
            <person name="Reynolds N.K."/>
            <person name="Stajich J.E."/>
            <person name="Barry K."/>
            <person name="Grigoriev I.V."/>
            <person name="Crous P."/>
            <person name="Smith M.E."/>
        </authorList>
    </citation>
    <scope>NUCLEOTIDE SEQUENCE</scope>
    <source>
        <strain evidence="3">BCRC 34381</strain>
    </source>
</reference>
<evidence type="ECO:0000256" key="1">
    <source>
        <dbReference type="SAM" id="MobiDB-lite"/>
    </source>
</evidence>
<evidence type="ECO:0000313" key="4">
    <source>
        <dbReference type="Proteomes" id="UP001143981"/>
    </source>
</evidence>
<dbReference type="Proteomes" id="UP001143981">
    <property type="component" value="Unassembled WGS sequence"/>
</dbReference>
<feature type="domain" description="Septin-type G" evidence="2">
    <location>
        <begin position="35"/>
        <end position="88"/>
    </location>
</feature>
<dbReference type="PROSITE" id="PS51719">
    <property type="entry name" value="G_SEPTIN"/>
    <property type="match status" value="1"/>
</dbReference>
<dbReference type="Gene3D" id="3.40.50.300">
    <property type="entry name" value="P-loop containing nucleotide triphosphate hydrolases"/>
    <property type="match status" value="1"/>
</dbReference>
<accession>A0A9W8CZ86</accession>
<dbReference type="GO" id="GO:0005525">
    <property type="term" value="F:GTP binding"/>
    <property type="evidence" value="ECO:0007669"/>
    <property type="project" value="InterPro"/>
</dbReference>
<evidence type="ECO:0000313" key="3">
    <source>
        <dbReference type="EMBL" id="KAJ1732937.1"/>
    </source>
</evidence>